<feature type="non-terminal residue" evidence="1">
    <location>
        <position position="83"/>
    </location>
</feature>
<evidence type="ECO:0000313" key="1">
    <source>
        <dbReference type="EMBL" id="RFU25572.1"/>
    </source>
</evidence>
<sequence>MVEQDCGMYYMSDEEIRQSLRDRLPEGAPEANEIDALSFGAINDPEETVKEDVAFLKASPYFKGMEVYGFVQDTHTGLLKEIA</sequence>
<name>A0A3E2GX53_SCYLI</name>
<dbReference type="GO" id="GO:0004089">
    <property type="term" value="F:carbonate dehydratase activity"/>
    <property type="evidence" value="ECO:0007669"/>
    <property type="project" value="InterPro"/>
</dbReference>
<protein>
    <submittedName>
        <fullName evidence="1">Uncharacterized protein</fullName>
    </submittedName>
</protein>
<proteinExistence type="predicted"/>
<keyword evidence="2" id="KW-1185">Reference proteome</keyword>
<dbReference type="GO" id="GO:0008270">
    <property type="term" value="F:zinc ion binding"/>
    <property type="evidence" value="ECO:0007669"/>
    <property type="project" value="InterPro"/>
</dbReference>
<accession>A0A3E2GX53</accession>
<feature type="non-terminal residue" evidence="1">
    <location>
        <position position="1"/>
    </location>
</feature>
<dbReference type="EMBL" id="NCSJ02000323">
    <property type="protein sequence ID" value="RFU25572.1"/>
    <property type="molecule type" value="Genomic_DNA"/>
</dbReference>
<dbReference type="InterPro" id="IPR036874">
    <property type="entry name" value="Carbonic_anhydrase_sf"/>
</dbReference>
<dbReference type="STRING" id="5539.A0A3E2GX53"/>
<dbReference type="SUPFAM" id="SSF53056">
    <property type="entry name" value="beta-carbonic anhydrase, cab"/>
    <property type="match status" value="1"/>
</dbReference>
<gene>
    <name evidence="1" type="ORF">B7463_g10765</name>
</gene>
<dbReference type="Proteomes" id="UP000258309">
    <property type="component" value="Unassembled WGS sequence"/>
</dbReference>
<dbReference type="AlphaFoldDB" id="A0A3E2GX53"/>
<evidence type="ECO:0000313" key="2">
    <source>
        <dbReference type="Proteomes" id="UP000258309"/>
    </source>
</evidence>
<dbReference type="OrthoDB" id="10248475at2759"/>
<organism evidence="1 2">
    <name type="scientific">Scytalidium lignicola</name>
    <name type="common">Hyphomycete</name>
    <dbReference type="NCBI Taxonomy" id="5539"/>
    <lineage>
        <taxon>Eukaryota</taxon>
        <taxon>Fungi</taxon>
        <taxon>Dikarya</taxon>
        <taxon>Ascomycota</taxon>
        <taxon>Pezizomycotina</taxon>
        <taxon>Leotiomycetes</taxon>
        <taxon>Leotiomycetes incertae sedis</taxon>
        <taxon>Scytalidium</taxon>
    </lineage>
</organism>
<dbReference type="Gene3D" id="3.40.1050.10">
    <property type="entry name" value="Carbonic anhydrase"/>
    <property type="match status" value="1"/>
</dbReference>
<reference evidence="1 2" key="1">
    <citation type="submission" date="2018-05" db="EMBL/GenBank/DDBJ databases">
        <title>Draft genome sequence of Scytalidium lignicola DSM 105466, a ubiquitous saprotrophic fungus.</title>
        <authorList>
            <person name="Buettner E."/>
            <person name="Gebauer A.M."/>
            <person name="Hofrichter M."/>
            <person name="Liers C."/>
            <person name="Kellner H."/>
        </authorList>
    </citation>
    <scope>NUCLEOTIDE SEQUENCE [LARGE SCALE GENOMIC DNA]</scope>
    <source>
        <strain evidence="1 2">DSM 105466</strain>
    </source>
</reference>
<comment type="caution">
    <text evidence="1">The sequence shown here is derived from an EMBL/GenBank/DDBJ whole genome shotgun (WGS) entry which is preliminary data.</text>
</comment>